<feature type="signal peptide" evidence="3">
    <location>
        <begin position="1"/>
        <end position="25"/>
    </location>
</feature>
<dbReference type="PROSITE" id="PS51257">
    <property type="entry name" value="PROKAR_LIPOPROTEIN"/>
    <property type="match status" value="1"/>
</dbReference>
<protein>
    <submittedName>
        <fullName evidence="4">Trypsin-like serine peptidase</fullName>
        <ecNumber evidence="4">3.4.21.-</ecNumber>
    </submittedName>
</protein>
<dbReference type="InterPro" id="IPR006311">
    <property type="entry name" value="TAT_signal"/>
</dbReference>
<dbReference type="RefSeq" id="WP_380902870.1">
    <property type="nucleotide sequence ID" value="NZ_JBHUFU010000013.1"/>
</dbReference>
<dbReference type="GO" id="GO:0016787">
    <property type="term" value="F:hydrolase activity"/>
    <property type="evidence" value="ECO:0007669"/>
    <property type="project" value="UniProtKB-KW"/>
</dbReference>
<dbReference type="InterPro" id="IPR009003">
    <property type="entry name" value="Peptidase_S1_PA"/>
</dbReference>
<evidence type="ECO:0000256" key="3">
    <source>
        <dbReference type="SAM" id="SignalP"/>
    </source>
</evidence>
<dbReference type="EC" id="3.4.21.-" evidence="4"/>
<accession>A0ABW4PPY5</accession>
<dbReference type="InterPro" id="IPR043504">
    <property type="entry name" value="Peptidase_S1_PA_chymotrypsin"/>
</dbReference>
<keyword evidence="1 3" id="KW-0732">Signal</keyword>
<sequence>MSSVSRRRSALAAAALAAALAVTTAACGPEDGGGDTGARPSASAPTGSAPGGIDLGDIRLPDELPAALKDFDPEKWKNGEWRNWDRDRWLREAKDFVNPVIEGLWDPGRMKDAEENDRRVDDGAVDDGSGGAGDEGVTDPEPRPRRAQPVEAPYRESAPAVGKVFMDTPKGAMVCSGTVVKDPNNPGRSNLVATAGHCVHAGKNGGWFRNIVFVPSYNDAALGAAELERASREEVAPHGVYWATWTQTTDHWIANGAETGGAGASQDFAVLHVEPEEEGGASLEETVGAAVEVDFGTPAVSSLPSVTAHGYPAAPPFDGLTMHTCTDRPGRLTLGPSESTMYRIGCTMTGGSSGGGWFAQGPSGGSVLVSVTSIGTLDHTWLAGPRLGDEAEDVLKAVSGKYAGGR</sequence>
<feature type="chain" id="PRO_5046873196" evidence="3">
    <location>
        <begin position="26"/>
        <end position="406"/>
    </location>
</feature>
<reference evidence="5" key="1">
    <citation type="journal article" date="2019" name="Int. J. Syst. Evol. Microbiol.">
        <title>The Global Catalogue of Microorganisms (GCM) 10K type strain sequencing project: providing services to taxonomists for standard genome sequencing and annotation.</title>
        <authorList>
            <consortium name="The Broad Institute Genomics Platform"/>
            <consortium name="The Broad Institute Genome Sequencing Center for Infectious Disease"/>
            <person name="Wu L."/>
            <person name="Ma J."/>
        </authorList>
    </citation>
    <scope>NUCLEOTIDE SEQUENCE [LARGE SCALE GENOMIC DNA]</scope>
    <source>
        <strain evidence="5">CGMCC 4.7455</strain>
    </source>
</reference>
<dbReference type="PANTHER" id="PTHR15462">
    <property type="entry name" value="SERINE PROTEASE"/>
    <property type="match status" value="1"/>
</dbReference>
<comment type="caution">
    <text evidence="4">The sequence shown here is derived from an EMBL/GenBank/DDBJ whole genome shotgun (WGS) entry which is preliminary data.</text>
</comment>
<proteinExistence type="predicted"/>
<feature type="region of interest" description="Disordered" evidence="2">
    <location>
        <begin position="103"/>
        <end position="157"/>
    </location>
</feature>
<feature type="region of interest" description="Disordered" evidence="2">
    <location>
        <begin position="26"/>
        <end position="60"/>
    </location>
</feature>
<dbReference type="Proteomes" id="UP001597365">
    <property type="component" value="Unassembled WGS sequence"/>
</dbReference>
<keyword evidence="4" id="KW-0378">Hydrolase</keyword>
<evidence type="ECO:0000256" key="2">
    <source>
        <dbReference type="SAM" id="MobiDB-lite"/>
    </source>
</evidence>
<dbReference type="SUPFAM" id="SSF50494">
    <property type="entry name" value="Trypsin-like serine proteases"/>
    <property type="match status" value="1"/>
</dbReference>
<dbReference type="EMBL" id="JBHUFU010000013">
    <property type="protein sequence ID" value="MFD1832200.1"/>
    <property type="molecule type" value="Genomic_DNA"/>
</dbReference>
<dbReference type="InterPro" id="IPR050966">
    <property type="entry name" value="Glutamyl_endopeptidase"/>
</dbReference>
<evidence type="ECO:0000313" key="4">
    <source>
        <dbReference type="EMBL" id="MFD1832200.1"/>
    </source>
</evidence>
<gene>
    <name evidence="4" type="ORF">ACFSJS_21505</name>
</gene>
<keyword evidence="5" id="KW-1185">Reference proteome</keyword>
<feature type="compositionally biased region" description="Basic and acidic residues" evidence="2">
    <location>
        <begin position="108"/>
        <end position="122"/>
    </location>
</feature>
<dbReference type="PROSITE" id="PS51318">
    <property type="entry name" value="TAT"/>
    <property type="match status" value="1"/>
</dbReference>
<evidence type="ECO:0000313" key="5">
    <source>
        <dbReference type="Proteomes" id="UP001597365"/>
    </source>
</evidence>
<dbReference type="Gene3D" id="2.40.10.10">
    <property type="entry name" value="Trypsin-like serine proteases"/>
    <property type="match status" value="2"/>
</dbReference>
<dbReference type="PANTHER" id="PTHR15462:SF19">
    <property type="entry name" value="PEPTIDASE S1 DOMAIN-CONTAINING PROTEIN"/>
    <property type="match status" value="1"/>
</dbReference>
<organism evidence="4 5">
    <name type="scientific">Streptomyces desertarenae</name>
    <dbReference type="NCBI Taxonomy" id="2666184"/>
    <lineage>
        <taxon>Bacteria</taxon>
        <taxon>Bacillati</taxon>
        <taxon>Actinomycetota</taxon>
        <taxon>Actinomycetes</taxon>
        <taxon>Kitasatosporales</taxon>
        <taxon>Streptomycetaceae</taxon>
        <taxon>Streptomyces</taxon>
    </lineage>
</organism>
<evidence type="ECO:0000256" key="1">
    <source>
        <dbReference type="ARBA" id="ARBA00022729"/>
    </source>
</evidence>
<name>A0ABW4PPY5_9ACTN</name>